<dbReference type="Gene3D" id="3.10.450.10">
    <property type="match status" value="2"/>
</dbReference>
<dbReference type="InterPro" id="IPR000010">
    <property type="entry name" value="Cystatin_dom"/>
</dbReference>
<protein>
    <recommendedName>
        <fullName evidence="3">Cysteine proteinase inhibitor</fullName>
    </recommendedName>
</protein>
<evidence type="ECO:0000256" key="2">
    <source>
        <dbReference type="ARBA" id="ARBA00022704"/>
    </source>
</evidence>
<dbReference type="AlphaFoldDB" id="A0AAV0E588"/>
<reference evidence="5" key="1">
    <citation type="submission" date="2022-07" db="EMBL/GenBank/DDBJ databases">
        <authorList>
            <person name="Macas J."/>
            <person name="Novak P."/>
            <person name="Neumann P."/>
        </authorList>
    </citation>
    <scope>NUCLEOTIDE SEQUENCE</scope>
</reference>
<sequence length="352" mass="40290">MALRIAINRSSVNSFKVNNSKVFSGYVAAAHATTYTLTNHRKEVSNFSTGTHSSIRKFSSTIDYGVEELPDYSRYCHQVETTMGFGIDVDLGNYSSIIRPYKGSLDDPKVTIPARFAVDTHNKSKGTHTQFLNVVKANYSGNMYYLSFNAIDPNAGGVEKRFIAQVLVGPKNEMELLLFGDADNPPQQSKKVAFKFKWDMFFPNLYYYWHDEGEFVPNFMTAEVLLYPRDCYKFQRKGDSSKGSSVDRVTFDEDTPTTFHNGWDVDVSDKIKTMGHFAVEQYNKEEEDMELHFERVIKATLDTFFCFRYNLTLEATENGKKKLYQASVQKRKDSLHLHLFRPVDGIAKVTEN</sequence>
<keyword evidence="1 3" id="KW-0646">Protease inhibitor</keyword>
<comment type="caution">
    <text evidence="5">The sequence shown here is derived from an EMBL/GenBank/DDBJ whole genome shotgun (WGS) entry which is preliminary data.</text>
</comment>
<evidence type="ECO:0000313" key="6">
    <source>
        <dbReference type="Proteomes" id="UP001152523"/>
    </source>
</evidence>
<keyword evidence="6" id="KW-1185">Reference proteome</keyword>
<organism evidence="5 6">
    <name type="scientific">Cuscuta epithymum</name>
    <dbReference type="NCBI Taxonomy" id="186058"/>
    <lineage>
        <taxon>Eukaryota</taxon>
        <taxon>Viridiplantae</taxon>
        <taxon>Streptophyta</taxon>
        <taxon>Embryophyta</taxon>
        <taxon>Tracheophyta</taxon>
        <taxon>Spermatophyta</taxon>
        <taxon>Magnoliopsida</taxon>
        <taxon>eudicotyledons</taxon>
        <taxon>Gunneridae</taxon>
        <taxon>Pentapetalae</taxon>
        <taxon>asterids</taxon>
        <taxon>lamiids</taxon>
        <taxon>Solanales</taxon>
        <taxon>Convolvulaceae</taxon>
        <taxon>Cuscuteae</taxon>
        <taxon>Cuscuta</taxon>
        <taxon>Cuscuta subgen. Cuscuta</taxon>
    </lineage>
</organism>
<evidence type="ECO:0000256" key="3">
    <source>
        <dbReference type="RuleBase" id="RU362130"/>
    </source>
</evidence>
<dbReference type="PANTHER" id="PTHR11413">
    <property type="entry name" value="CYSTATIN FAMILY MEMBER"/>
    <property type="match status" value="1"/>
</dbReference>
<proteinExistence type="inferred from homology"/>
<dbReference type="PANTHER" id="PTHR11413:SF103">
    <property type="entry name" value="CYSTEINE PROTEINASE INHIBITOR 12"/>
    <property type="match status" value="1"/>
</dbReference>
<keyword evidence="2 3" id="KW-0789">Thiol protease inhibitor</keyword>
<dbReference type="SUPFAM" id="SSF54403">
    <property type="entry name" value="Cystatin/monellin"/>
    <property type="match status" value="2"/>
</dbReference>
<dbReference type="GO" id="GO:0004869">
    <property type="term" value="F:cysteine-type endopeptidase inhibitor activity"/>
    <property type="evidence" value="ECO:0007669"/>
    <property type="project" value="UniProtKB-KW"/>
</dbReference>
<evidence type="ECO:0000256" key="1">
    <source>
        <dbReference type="ARBA" id="ARBA00022690"/>
    </source>
</evidence>
<name>A0AAV0E588_9ASTE</name>
<dbReference type="InterPro" id="IPR027214">
    <property type="entry name" value="Cystatin"/>
</dbReference>
<evidence type="ECO:0000313" key="5">
    <source>
        <dbReference type="EMBL" id="CAH9115628.1"/>
    </source>
</evidence>
<evidence type="ECO:0000259" key="4">
    <source>
        <dbReference type="Pfam" id="PF16845"/>
    </source>
</evidence>
<feature type="domain" description="Cystatin" evidence="4">
    <location>
        <begin position="267"/>
        <end position="332"/>
    </location>
</feature>
<dbReference type="Proteomes" id="UP001152523">
    <property type="component" value="Unassembled WGS sequence"/>
</dbReference>
<accession>A0AAV0E588</accession>
<comment type="similarity">
    <text evidence="3">Belongs to the cystatin family. Phytocystatin subfamily.</text>
</comment>
<dbReference type="CDD" id="cd00042">
    <property type="entry name" value="CY"/>
    <property type="match status" value="1"/>
</dbReference>
<dbReference type="EMBL" id="CAMAPF010000249">
    <property type="protein sequence ID" value="CAH9115628.1"/>
    <property type="molecule type" value="Genomic_DNA"/>
</dbReference>
<gene>
    <name evidence="5" type="ORF">CEPIT_LOCUS21173</name>
</gene>
<dbReference type="InterPro" id="IPR046350">
    <property type="entry name" value="Cystatin_sf"/>
</dbReference>
<dbReference type="Pfam" id="PF16845">
    <property type="entry name" value="SQAPI"/>
    <property type="match status" value="1"/>
</dbReference>